<keyword evidence="2" id="KW-1185">Reference proteome</keyword>
<dbReference type="EMBL" id="AP023356">
    <property type="protein sequence ID" value="BCJ41906.1"/>
    <property type="molecule type" value="Genomic_DNA"/>
</dbReference>
<sequence length="76" mass="8641">MTPVWTEGYAMAGAWRHPLRMFDVRPSHTKNWPVNPLRYRLVTALWIPVFDPPHRTCNILHLPAPGTPAAVCRIAA</sequence>
<evidence type="ECO:0000313" key="2">
    <source>
        <dbReference type="Proteomes" id="UP000676967"/>
    </source>
</evidence>
<evidence type="ECO:0000313" key="1">
    <source>
        <dbReference type="EMBL" id="BCJ41906.1"/>
    </source>
</evidence>
<organism evidence="1 2">
    <name type="scientific">Actinoplanes ianthinogenes</name>
    <dbReference type="NCBI Taxonomy" id="122358"/>
    <lineage>
        <taxon>Bacteria</taxon>
        <taxon>Bacillati</taxon>
        <taxon>Actinomycetota</taxon>
        <taxon>Actinomycetes</taxon>
        <taxon>Micromonosporales</taxon>
        <taxon>Micromonosporaceae</taxon>
        <taxon>Actinoplanes</taxon>
    </lineage>
</organism>
<gene>
    <name evidence="1" type="ORF">Aiant_25630</name>
</gene>
<reference evidence="1 2" key="1">
    <citation type="submission" date="2020-08" db="EMBL/GenBank/DDBJ databases">
        <title>Whole genome shotgun sequence of Actinoplanes ianthinogenes NBRC 13996.</title>
        <authorList>
            <person name="Komaki H."/>
            <person name="Tamura T."/>
        </authorList>
    </citation>
    <scope>NUCLEOTIDE SEQUENCE [LARGE SCALE GENOMIC DNA]</scope>
    <source>
        <strain evidence="1 2">NBRC 13996</strain>
    </source>
</reference>
<protein>
    <submittedName>
        <fullName evidence="1">Uncharacterized protein</fullName>
    </submittedName>
</protein>
<proteinExistence type="predicted"/>
<name>A0ABM7LRK1_9ACTN</name>
<accession>A0ABM7LRK1</accession>
<dbReference type="Proteomes" id="UP000676967">
    <property type="component" value="Chromosome"/>
</dbReference>